<dbReference type="EMBL" id="JAAIUW010000013">
    <property type="protein sequence ID" value="KAF7803441.1"/>
    <property type="molecule type" value="Genomic_DNA"/>
</dbReference>
<evidence type="ECO:0000313" key="2">
    <source>
        <dbReference type="Proteomes" id="UP000634136"/>
    </source>
</evidence>
<organism evidence="1 2">
    <name type="scientific">Senna tora</name>
    <dbReference type="NCBI Taxonomy" id="362788"/>
    <lineage>
        <taxon>Eukaryota</taxon>
        <taxon>Viridiplantae</taxon>
        <taxon>Streptophyta</taxon>
        <taxon>Embryophyta</taxon>
        <taxon>Tracheophyta</taxon>
        <taxon>Spermatophyta</taxon>
        <taxon>Magnoliopsida</taxon>
        <taxon>eudicotyledons</taxon>
        <taxon>Gunneridae</taxon>
        <taxon>Pentapetalae</taxon>
        <taxon>rosids</taxon>
        <taxon>fabids</taxon>
        <taxon>Fabales</taxon>
        <taxon>Fabaceae</taxon>
        <taxon>Caesalpinioideae</taxon>
        <taxon>Cassia clade</taxon>
        <taxon>Senna</taxon>
    </lineage>
</organism>
<reference evidence="1" key="1">
    <citation type="submission" date="2020-09" db="EMBL/GenBank/DDBJ databases">
        <title>Genome-Enabled Discovery of Anthraquinone Biosynthesis in Senna tora.</title>
        <authorList>
            <person name="Kang S.-H."/>
            <person name="Pandey R.P."/>
            <person name="Lee C.-M."/>
            <person name="Sim J.-S."/>
            <person name="Jeong J.-T."/>
            <person name="Choi B.-S."/>
            <person name="Jung M."/>
            <person name="Ginzburg D."/>
            <person name="Zhao K."/>
            <person name="Won S.Y."/>
            <person name="Oh T.-J."/>
            <person name="Yu Y."/>
            <person name="Kim N.-H."/>
            <person name="Lee O.R."/>
            <person name="Lee T.-H."/>
            <person name="Bashyal P."/>
            <person name="Kim T.-S."/>
            <person name="Lee W.-H."/>
            <person name="Kawkins C."/>
            <person name="Kim C.-K."/>
            <person name="Kim J.S."/>
            <person name="Ahn B.O."/>
            <person name="Rhee S.Y."/>
            <person name="Sohng J.K."/>
        </authorList>
    </citation>
    <scope>NUCLEOTIDE SEQUENCE</scope>
    <source>
        <tissue evidence="1">Leaf</tissue>
    </source>
</reference>
<accession>A0A834SHE2</accession>
<sequence length="31" mass="3691">MTLIEAEADLKAKNIELKHMEDAWGYYYEKS</sequence>
<dbReference type="Proteomes" id="UP000634136">
    <property type="component" value="Unassembled WGS sequence"/>
</dbReference>
<comment type="caution">
    <text evidence="1">The sequence shown here is derived from an EMBL/GenBank/DDBJ whole genome shotgun (WGS) entry which is preliminary data.</text>
</comment>
<dbReference type="AlphaFoldDB" id="A0A834SHE2"/>
<keyword evidence="2" id="KW-1185">Reference proteome</keyword>
<proteinExistence type="predicted"/>
<protein>
    <submittedName>
        <fullName evidence="1">Uncharacterized protein</fullName>
    </submittedName>
</protein>
<evidence type="ECO:0000313" key="1">
    <source>
        <dbReference type="EMBL" id="KAF7803441.1"/>
    </source>
</evidence>
<name>A0A834SHE2_9FABA</name>
<gene>
    <name evidence="1" type="ORF">G2W53_042552</name>
</gene>